<reference evidence="2" key="1">
    <citation type="submission" date="2022-08" db="UniProtKB">
        <authorList>
            <consortium name="EnsemblMetazoa"/>
        </authorList>
    </citation>
    <scope>IDENTIFICATION</scope>
    <source>
        <strain evidence="2">05x7-T-G4-1.051#20</strain>
    </source>
</reference>
<feature type="compositionally biased region" description="Basic and acidic residues" evidence="1">
    <location>
        <begin position="219"/>
        <end position="230"/>
    </location>
</feature>
<protein>
    <submittedName>
        <fullName evidence="2">Uncharacterized protein</fullName>
    </submittedName>
</protein>
<evidence type="ECO:0000313" key="2">
    <source>
        <dbReference type="EnsemblMetazoa" id="G11643.1:cds"/>
    </source>
</evidence>
<dbReference type="EnsemblMetazoa" id="G11643.1">
    <property type="protein sequence ID" value="G11643.1:cds"/>
    <property type="gene ID" value="G11643"/>
</dbReference>
<keyword evidence="3" id="KW-1185">Reference proteome</keyword>
<feature type="region of interest" description="Disordered" evidence="1">
    <location>
        <begin position="204"/>
        <end position="249"/>
    </location>
</feature>
<name>A0A8W8HY08_MAGGI</name>
<accession>A0A8W8HY08</accession>
<dbReference type="AlphaFoldDB" id="A0A8W8HY08"/>
<organism evidence="2 3">
    <name type="scientific">Magallana gigas</name>
    <name type="common">Pacific oyster</name>
    <name type="synonym">Crassostrea gigas</name>
    <dbReference type="NCBI Taxonomy" id="29159"/>
    <lineage>
        <taxon>Eukaryota</taxon>
        <taxon>Metazoa</taxon>
        <taxon>Spiralia</taxon>
        <taxon>Lophotrochozoa</taxon>
        <taxon>Mollusca</taxon>
        <taxon>Bivalvia</taxon>
        <taxon>Autobranchia</taxon>
        <taxon>Pteriomorphia</taxon>
        <taxon>Ostreida</taxon>
        <taxon>Ostreoidea</taxon>
        <taxon>Ostreidae</taxon>
        <taxon>Magallana</taxon>
    </lineage>
</organism>
<evidence type="ECO:0000256" key="1">
    <source>
        <dbReference type="SAM" id="MobiDB-lite"/>
    </source>
</evidence>
<evidence type="ECO:0000313" key="3">
    <source>
        <dbReference type="Proteomes" id="UP000005408"/>
    </source>
</evidence>
<dbReference type="Proteomes" id="UP000005408">
    <property type="component" value="Unassembled WGS sequence"/>
</dbReference>
<sequence>MTEFGQFTVGWLRKGFSHCRVFLRKYNNDLKDAILDSTHRDVSESCEDQILNEARELHNECDRFIKHYKKNRIAFSQIPKWCCPTPSNENIDPINQDSTCIKEVMSKTRKFLREYNDHLDDLTFKNEDGRPCEKCKESLLQECQGLTEELKRLNDQFQDKCSCHCACGHVTLRDGARGRSSTKQNQLDSGIQSVNSEILRREAIESQDNSQAPSADTTFLKDQDKHDHTEAPSSSFDKGDPKCQGPCVTLDVSMDASNTTDD</sequence>
<feature type="compositionally biased region" description="Polar residues" evidence="1">
    <location>
        <begin position="206"/>
        <end position="217"/>
    </location>
</feature>
<proteinExistence type="predicted"/>